<dbReference type="GO" id="GO:0006612">
    <property type="term" value="P:protein targeting to membrane"/>
    <property type="evidence" value="ECO:0007669"/>
    <property type="project" value="TreeGrafter"/>
</dbReference>
<dbReference type="InterPro" id="IPR039859">
    <property type="entry name" value="PFA4/ZDH16/20/ERF2-like"/>
</dbReference>
<evidence type="ECO:0000256" key="7">
    <source>
        <dbReference type="ARBA" id="ARBA00023288"/>
    </source>
</evidence>
<comment type="subcellular location">
    <subcellularLocation>
        <location evidence="1">Membrane</location>
        <topology evidence="1">Multi-pass membrane protein</topology>
    </subcellularLocation>
</comment>
<keyword evidence="3 10" id="KW-0812">Transmembrane</keyword>
<evidence type="ECO:0000256" key="5">
    <source>
        <dbReference type="ARBA" id="ARBA00023136"/>
    </source>
</evidence>
<name>A0A2N3NKF4_9PEZI</name>
<protein>
    <recommendedName>
        <fullName evidence="10">Palmitoyltransferase</fullName>
        <ecNumber evidence="10">2.3.1.225</ecNumber>
    </recommendedName>
</protein>
<comment type="caution">
    <text evidence="12">The sequence shown here is derived from an EMBL/GenBank/DDBJ whole genome shotgun (WGS) entry which is preliminary data.</text>
</comment>
<dbReference type="Proteomes" id="UP000233524">
    <property type="component" value="Unassembled WGS sequence"/>
</dbReference>
<gene>
    <name evidence="12" type="ORF">jhhlp_000228</name>
</gene>
<dbReference type="InParanoid" id="A0A2N3NKF4"/>
<sequence length="415" mass="47760">MASFTTIILTVLGISFVVFVIFFGRIPALRNTPIAALNKLILVHIPNGILALDRRLTGGRLSTLLLRFGNYIMNDRHPTVLIFYIVLLVGSEYIFLPPAWQYMSTFHRTAGTIAILLPYIFLYLAAFTDPGYITHANHAYHMQLYPYDYSIFLPGKDCRTCRFLKPARSKHCNVCKRCVSRMDHHCIFINKCVGYRNYRWFILLLLSTAILASYGALLGASIMADRTRQKYPFWSVWPTKDLDWHQYFLGWGYGLQKNLGIGAITLLTGMLSPMVWSLLIYTLYLVYCGTTTNETLKWSDWKADMDDGYAFSRRMSPNRQKLTAIEPAITRWPVETQQVLTSCENGQAPPEDAPLPGEGPWERAWKLKDFVNLYDLGFKDNLRDVFFMDYDFRRGRLPGPESRPRRQKAPKASPL</sequence>
<keyword evidence="2 10" id="KW-0808">Transferase</keyword>
<evidence type="ECO:0000313" key="12">
    <source>
        <dbReference type="EMBL" id="PKS12888.1"/>
    </source>
</evidence>
<comment type="similarity">
    <text evidence="10">Belongs to the DHHC palmitoyltransferase family.</text>
</comment>
<dbReference type="Pfam" id="PF01529">
    <property type="entry name" value="DHHC"/>
    <property type="match status" value="1"/>
</dbReference>
<keyword evidence="6" id="KW-0564">Palmitate</keyword>
<feature type="transmembrane region" description="Helical" evidence="10">
    <location>
        <begin position="6"/>
        <end position="24"/>
    </location>
</feature>
<evidence type="ECO:0000256" key="4">
    <source>
        <dbReference type="ARBA" id="ARBA00022989"/>
    </source>
</evidence>
<feature type="transmembrane region" description="Helical" evidence="10">
    <location>
        <begin position="106"/>
        <end position="126"/>
    </location>
</feature>
<dbReference type="EC" id="2.3.1.225" evidence="10"/>
<evidence type="ECO:0000256" key="9">
    <source>
        <dbReference type="ARBA" id="ARBA00048048"/>
    </source>
</evidence>
<feature type="transmembrane region" description="Helical" evidence="10">
    <location>
        <begin position="259"/>
        <end position="287"/>
    </location>
</feature>
<dbReference type="GO" id="GO:0019706">
    <property type="term" value="F:protein-cysteine S-palmitoyltransferase activity"/>
    <property type="evidence" value="ECO:0007669"/>
    <property type="project" value="UniProtKB-EC"/>
</dbReference>
<keyword evidence="4 10" id="KW-1133">Transmembrane helix</keyword>
<dbReference type="InterPro" id="IPR001594">
    <property type="entry name" value="Palmitoyltrfase_DHHC"/>
</dbReference>
<dbReference type="VEuPathDB" id="FungiDB:jhhlp_000228"/>
<accession>A0A2N3NKF4</accession>
<evidence type="ECO:0000259" key="11">
    <source>
        <dbReference type="Pfam" id="PF01529"/>
    </source>
</evidence>
<dbReference type="AlphaFoldDB" id="A0A2N3NKF4"/>
<feature type="domain" description="Palmitoyltransferase DHHC" evidence="11">
    <location>
        <begin position="156"/>
        <end position="298"/>
    </location>
</feature>
<dbReference type="EMBL" id="NLAX01000002">
    <property type="protein sequence ID" value="PKS12888.1"/>
    <property type="molecule type" value="Genomic_DNA"/>
</dbReference>
<evidence type="ECO:0000256" key="3">
    <source>
        <dbReference type="ARBA" id="ARBA00022692"/>
    </source>
</evidence>
<dbReference type="PROSITE" id="PS50216">
    <property type="entry name" value="DHHC"/>
    <property type="match status" value="1"/>
</dbReference>
<proteinExistence type="inferred from homology"/>
<dbReference type="GO" id="GO:0005794">
    <property type="term" value="C:Golgi apparatus"/>
    <property type="evidence" value="ECO:0007669"/>
    <property type="project" value="TreeGrafter"/>
</dbReference>
<dbReference type="GO" id="GO:0005783">
    <property type="term" value="C:endoplasmic reticulum"/>
    <property type="evidence" value="ECO:0007669"/>
    <property type="project" value="TreeGrafter"/>
</dbReference>
<reference evidence="12 13" key="1">
    <citation type="journal article" date="2017" name="G3 (Bethesda)">
        <title>First Draft Genome Sequence of the Pathogenic Fungus Lomentospora prolificans (Formerly Scedosporium prolificans).</title>
        <authorList>
            <person name="Luo R."/>
            <person name="Zimin A."/>
            <person name="Workman R."/>
            <person name="Fan Y."/>
            <person name="Pertea G."/>
            <person name="Grossman N."/>
            <person name="Wear M.P."/>
            <person name="Jia B."/>
            <person name="Miller H."/>
            <person name="Casadevall A."/>
            <person name="Timp W."/>
            <person name="Zhang S.X."/>
            <person name="Salzberg S.L."/>
        </authorList>
    </citation>
    <scope>NUCLEOTIDE SEQUENCE [LARGE SCALE GENOMIC DNA]</scope>
    <source>
        <strain evidence="12 13">JHH-5317</strain>
    </source>
</reference>
<keyword evidence="5 10" id="KW-0472">Membrane</keyword>
<comment type="domain">
    <text evidence="10">The DHHC domain is required for palmitoyltransferase activity.</text>
</comment>
<dbReference type="GO" id="GO:0016020">
    <property type="term" value="C:membrane"/>
    <property type="evidence" value="ECO:0007669"/>
    <property type="project" value="UniProtKB-SubCell"/>
</dbReference>
<evidence type="ECO:0000313" key="13">
    <source>
        <dbReference type="Proteomes" id="UP000233524"/>
    </source>
</evidence>
<evidence type="ECO:0000256" key="1">
    <source>
        <dbReference type="ARBA" id="ARBA00004141"/>
    </source>
</evidence>
<evidence type="ECO:0000256" key="2">
    <source>
        <dbReference type="ARBA" id="ARBA00022679"/>
    </source>
</evidence>
<dbReference type="STRING" id="41688.A0A2N3NKF4"/>
<evidence type="ECO:0000256" key="10">
    <source>
        <dbReference type="RuleBase" id="RU079119"/>
    </source>
</evidence>
<feature type="transmembrane region" description="Helical" evidence="10">
    <location>
        <begin position="200"/>
        <end position="224"/>
    </location>
</feature>
<organism evidence="12 13">
    <name type="scientific">Lomentospora prolificans</name>
    <dbReference type="NCBI Taxonomy" id="41688"/>
    <lineage>
        <taxon>Eukaryota</taxon>
        <taxon>Fungi</taxon>
        <taxon>Dikarya</taxon>
        <taxon>Ascomycota</taxon>
        <taxon>Pezizomycotina</taxon>
        <taxon>Sordariomycetes</taxon>
        <taxon>Hypocreomycetidae</taxon>
        <taxon>Microascales</taxon>
        <taxon>Microascaceae</taxon>
        <taxon>Lomentospora</taxon>
    </lineage>
</organism>
<keyword evidence="13" id="KW-1185">Reference proteome</keyword>
<evidence type="ECO:0000256" key="8">
    <source>
        <dbReference type="ARBA" id="ARBA00023315"/>
    </source>
</evidence>
<keyword evidence="7" id="KW-0449">Lipoprotein</keyword>
<dbReference type="OrthoDB" id="9909019at2759"/>
<feature type="transmembrane region" description="Helical" evidence="10">
    <location>
        <begin position="81"/>
        <end position="100"/>
    </location>
</feature>
<comment type="catalytic activity">
    <reaction evidence="9 10">
        <text>L-cysteinyl-[protein] + hexadecanoyl-CoA = S-hexadecanoyl-L-cysteinyl-[protein] + CoA</text>
        <dbReference type="Rhea" id="RHEA:36683"/>
        <dbReference type="Rhea" id="RHEA-COMP:10131"/>
        <dbReference type="Rhea" id="RHEA-COMP:11032"/>
        <dbReference type="ChEBI" id="CHEBI:29950"/>
        <dbReference type="ChEBI" id="CHEBI:57287"/>
        <dbReference type="ChEBI" id="CHEBI:57379"/>
        <dbReference type="ChEBI" id="CHEBI:74151"/>
        <dbReference type="EC" id="2.3.1.225"/>
    </reaction>
</comment>
<dbReference type="PANTHER" id="PTHR22883:SF288">
    <property type="entry name" value="PALMITOYLTRANSFERASE SWF1"/>
    <property type="match status" value="1"/>
</dbReference>
<dbReference type="PANTHER" id="PTHR22883">
    <property type="entry name" value="ZINC FINGER DHHC DOMAIN CONTAINING PROTEIN"/>
    <property type="match status" value="1"/>
</dbReference>
<evidence type="ECO:0000256" key="6">
    <source>
        <dbReference type="ARBA" id="ARBA00023139"/>
    </source>
</evidence>
<keyword evidence="8 10" id="KW-0012">Acyltransferase</keyword>